<feature type="non-terminal residue" evidence="4">
    <location>
        <position position="725"/>
    </location>
</feature>
<protein>
    <submittedName>
        <fullName evidence="4">Trafficking protein particle complex subunit 13</fullName>
    </submittedName>
</protein>
<feature type="compositionally biased region" description="Polar residues" evidence="1">
    <location>
        <begin position="507"/>
        <end position="516"/>
    </location>
</feature>
<evidence type="ECO:0000259" key="2">
    <source>
        <dbReference type="Pfam" id="PF06159"/>
    </source>
</evidence>
<feature type="region of interest" description="Disordered" evidence="1">
    <location>
        <begin position="492"/>
        <end position="516"/>
    </location>
</feature>
<accession>A0A1C7MHC3</accession>
<evidence type="ECO:0000259" key="3">
    <source>
        <dbReference type="Pfam" id="PF23647"/>
    </source>
</evidence>
<feature type="region of interest" description="Disordered" evidence="1">
    <location>
        <begin position="539"/>
        <end position="574"/>
    </location>
</feature>
<proteinExistence type="predicted"/>
<dbReference type="OrthoDB" id="10250284at2759"/>
<name>A0A1C7MHC3_GRIFR</name>
<keyword evidence="5" id="KW-1185">Reference proteome</keyword>
<evidence type="ECO:0000313" key="4">
    <source>
        <dbReference type="EMBL" id="OBZ75869.1"/>
    </source>
</evidence>
<comment type="caution">
    <text evidence="4">The sequence shown here is derived from an EMBL/GenBank/DDBJ whole genome shotgun (WGS) entry which is preliminary data.</text>
</comment>
<evidence type="ECO:0000313" key="5">
    <source>
        <dbReference type="Proteomes" id="UP000092993"/>
    </source>
</evidence>
<feature type="compositionally biased region" description="Pro residues" evidence="1">
    <location>
        <begin position="377"/>
        <end position="391"/>
    </location>
</feature>
<dbReference type="STRING" id="5627.A0A1C7MHC3"/>
<dbReference type="Proteomes" id="UP000092993">
    <property type="component" value="Unassembled WGS sequence"/>
</dbReference>
<dbReference type="EMBL" id="LUGG01000004">
    <property type="protein sequence ID" value="OBZ75869.1"/>
    <property type="molecule type" value="Genomic_DNA"/>
</dbReference>
<evidence type="ECO:0000256" key="1">
    <source>
        <dbReference type="SAM" id="MobiDB-lite"/>
    </source>
</evidence>
<feature type="domain" description="Trafficking protein particle complex subunit 13 middle" evidence="3">
    <location>
        <begin position="189"/>
        <end position="326"/>
    </location>
</feature>
<gene>
    <name evidence="4" type="primary">trappc13</name>
    <name evidence="4" type="ORF">A0H81_04584</name>
</gene>
<dbReference type="Pfam" id="PF23647">
    <property type="entry name" value="TRAPPC13_M"/>
    <property type="match status" value="1"/>
</dbReference>
<feature type="compositionally biased region" description="Low complexity" evidence="1">
    <location>
        <begin position="396"/>
        <end position="413"/>
    </location>
</feature>
<dbReference type="PANTHER" id="PTHR13134:SF3">
    <property type="entry name" value="TRAFFICKING PROTEIN PARTICLE COMPLEX SUBUNIT 13"/>
    <property type="match status" value="1"/>
</dbReference>
<sequence>MDGTGQLLSLKVMRVSRPSLASAWEPFYSSSPSFSAHSTASVMSLQGKTPLPNHPKTLRDLTHITEVLMLPAAFGAIQLGETFSSCLSVNNDATVDVEAVVMRVEMQTANTKTVLAEFGGVDHRLPAGESLERVVSHEIKELGQHVLACTVSYRLPPGIRAIPSPATDTNDPAIQTFRKFYKFAVTNPLSVKTKVHLPRAPTALLSRTDREKVFLEVHIQNLTQDAMWLERMHFECTEGWAVQDANLIEETGTGEKEYLFKGPTALMQPQDLRQYIYVMSPKILTLLPTTYPPGSIISLGRLDISWRSSFGEPGRLITSPLSRRIPLIQAPTQPQTPTQPTFKQPVSAIPLHLQRSNTVGGVTPPRPRSPQLNQRPMSPPANPASPIPYRPGSPFRSRTATTAPSARTQSPAPAASPNPPPRTEDVEVDLVVRHIPRESISAEKPFTIAFSITVNAPVPVTRPAGQRKQRVLTLVLQHLQPLRTQLISASTEGAQVGAQREPFSPRLPSSSGFSTPSPYGTPYRGDFQDTLAQRLLVASPRRANADVDSDAGTDTDRGADTPAAGARVGGSAISLPPPVLQPRLGEGVQSGPLNDVLFLGTSALFLPQFKLTAPAAAMVGSERGLTHDRNLSADSEADSEAEDISGSAPLKVAASQDFELSYLPMKGGFLTVGGLRAVLVEDRLIDANESVDGPGGEDGSGARPYATEIRTLKEWDVVGEIWVKS</sequence>
<dbReference type="OMA" id="AWEPFYS"/>
<reference evidence="4 5" key="1">
    <citation type="submission" date="2016-03" db="EMBL/GenBank/DDBJ databases">
        <title>Whole genome sequencing of Grifola frondosa 9006-11.</title>
        <authorList>
            <person name="Min B."/>
            <person name="Park H."/>
            <person name="Kim J.-G."/>
            <person name="Cho H."/>
            <person name="Oh Y.-L."/>
            <person name="Kong W.-S."/>
            <person name="Choi I.-G."/>
        </authorList>
    </citation>
    <scope>NUCLEOTIDE SEQUENCE [LARGE SCALE GENOMIC DNA]</scope>
    <source>
        <strain evidence="4 5">9006-11</strain>
    </source>
</reference>
<dbReference type="Pfam" id="PF06159">
    <property type="entry name" value="TRAPPC13_N"/>
    <property type="match status" value="1"/>
</dbReference>
<dbReference type="GO" id="GO:1990072">
    <property type="term" value="C:TRAPPIII protein complex"/>
    <property type="evidence" value="ECO:0007669"/>
    <property type="project" value="TreeGrafter"/>
</dbReference>
<feature type="domain" description="Trafficking protein particle complex subunit 13 N-terminal" evidence="2">
    <location>
        <begin position="6"/>
        <end position="185"/>
    </location>
</feature>
<dbReference type="InterPro" id="IPR055429">
    <property type="entry name" value="TRAPPC13_M"/>
</dbReference>
<organism evidence="4 5">
    <name type="scientific">Grifola frondosa</name>
    <name type="common">Maitake</name>
    <name type="synonym">Polyporus frondosus</name>
    <dbReference type="NCBI Taxonomy" id="5627"/>
    <lineage>
        <taxon>Eukaryota</taxon>
        <taxon>Fungi</taxon>
        <taxon>Dikarya</taxon>
        <taxon>Basidiomycota</taxon>
        <taxon>Agaricomycotina</taxon>
        <taxon>Agaricomycetes</taxon>
        <taxon>Polyporales</taxon>
        <taxon>Grifolaceae</taxon>
        <taxon>Grifola</taxon>
    </lineage>
</organism>
<feature type="region of interest" description="Disordered" evidence="1">
    <location>
        <begin position="355"/>
        <end position="424"/>
    </location>
</feature>
<dbReference type="InterPro" id="IPR055427">
    <property type="entry name" value="TRAPPC13_N"/>
</dbReference>
<dbReference type="PANTHER" id="PTHR13134">
    <property type="entry name" value="TRAFFICKING PROTEIN PARTICLE COMPLEX SUBUNIT 13"/>
    <property type="match status" value="1"/>
</dbReference>
<dbReference type="AlphaFoldDB" id="A0A1C7MHC3"/>
<dbReference type="InterPro" id="IPR010378">
    <property type="entry name" value="TRAPPC13"/>
</dbReference>